<dbReference type="InterPro" id="IPR053181">
    <property type="entry name" value="EcdB-like_regulator"/>
</dbReference>
<dbReference type="EMBL" id="PEKT03000006">
    <property type="protein sequence ID" value="KAK8438850.1"/>
    <property type="molecule type" value="Genomic_DNA"/>
</dbReference>
<feature type="compositionally biased region" description="Polar residues" evidence="1">
    <location>
        <begin position="7"/>
        <end position="27"/>
    </location>
</feature>
<dbReference type="PROSITE" id="PS50048">
    <property type="entry name" value="ZN2_CY6_FUNGAL_2"/>
    <property type="match status" value="1"/>
</dbReference>
<protein>
    <recommendedName>
        <fullName evidence="2">Zn(2)-C6 fungal-type domain-containing protein</fullName>
    </recommendedName>
</protein>
<dbReference type="GO" id="GO:0008270">
    <property type="term" value="F:zinc ion binding"/>
    <property type="evidence" value="ECO:0007669"/>
    <property type="project" value="InterPro"/>
</dbReference>
<dbReference type="PANTHER" id="PTHR47785">
    <property type="entry name" value="ZN(II)2CYS6 TRANSCRIPTION FACTOR (EUROFUNG)-RELATED-RELATED"/>
    <property type="match status" value="1"/>
</dbReference>
<comment type="caution">
    <text evidence="3">The sequence shown here is derived from an EMBL/GenBank/DDBJ whole genome shotgun (WGS) entry which is preliminary data.</text>
</comment>
<dbReference type="InterPro" id="IPR001138">
    <property type="entry name" value="Zn2Cys6_DnaBD"/>
</dbReference>
<dbReference type="CDD" id="cd00067">
    <property type="entry name" value="GAL4"/>
    <property type="match status" value="1"/>
</dbReference>
<dbReference type="Pfam" id="PF00172">
    <property type="entry name" value="Zn_clus"/>
    <property type="match status" value="1"/>
</dbReference>
<proteinExistence type="predicted"/>
<accession>A0AAW0V9P1</accession>
<evidence type="ECO:0000259" key="2">
    <source>
        <dbReference type="PROSITE" id="PS50048"/>
    </source>
</evidence>
<gene>
    <name evidence="3" type="ORF">B9J08_05212</name>
</gene>
<dbReference type="Proteomes" id="UP000230249">
    <property type="component" value="Unassembled WGS sequence"/>
</dbReference>
<dbReference type="SUPFAM" id="SSF57701">
    <property type="entry name" value="Zn2/Cys6 DNA-binding domain"/>
    <property type="match status" value="1"/>
</dbReference>
<reference evidence="3 4" key="1">
    <citation type="journal article" date="2017" name="Clin. Infect. Dis.">
        <title>Simultaneous emergence of multidrug-resistant Candida auris on 3 continents confirmed by whole-genome sequencing and epidemiological analyses.</title>
        <authorList>
            <person name="Lockhart S.R."/>
            <person name="Etienne K.A."/>
            <person name="Vallabhaneni S."/>
            <person name="Farooqi J."/>
            <person name="Chowdhary A."/>
            <person name="Govender N.P."/>
            <person name="Colombo A.L."/>
            <person name="Calvo B."/>
            <person name="Cuomo C.A."/>
            <person name="Desjardins C.A."/>
            <person name="Berkow E.L."/>
            <person name="Castanheira M."/>
            <person name="Magobo R.E."/>
            <person name="Jabeen K."/>
            <person name="Asghar R.J."/>
            <person name="Meis J.F."/>
            <person name="Jackson B."/>
            <person name="Chiller T."/>
            <person name="Litvintseva A.P."/>
        </authorList>
    </citation>
    <scope>NUCLEOTIDE SEQUENCE [LARGE SCALE GENOMIC DNA]</scope>
    <source>
        <strain evidence="3 4">B8441</strain>
    </source>
</reference>
<dbReference type="Gene3D" id="4.10.240.10">
    <property type="entry name" value="Zn(2)-C6 fungal-type DNA-binding domain"/>
    <property type="match status" value="1"/>
</dbReference>
<dbReference type="InterPro" id="IPR036864">
    <property type="entry name" value="Zn2-C6_fun-type_DNA-bd_sf"/>
</dbReference>
<evidence type="ECO:0000313" key="4">
    <source>
        <dbReference type="Proteomes" id="UP000230249"/>
    </source>
</evidence>
<keyword evidence="4" id="KW-1185">Reference proteome</keyword>
<organism evidence="3 4">
    <name type="scientific">Candidozyma auris</name>
    <name type="common">Yeast</name>
    <name type="synonym">Candida auris</name>
    <dbReference type="NCBI Taxonomy" id="498019"/>
    <lineage>
        <taxon>Eukaryota</taxon>
        <taxon>Fungi</taxon>
        <taxon>Dikarya</taxon>
        <taxon>Ascomycota</taxon>
        <taxon>Saccharomycotina</taxon>
        <taxon>Pichiomycetes</taxon>
        <taxon>Metschnikowiaceae</taxon>
        <taxon>Candidozyma</taxon>
    </lineage>
</organism>
<feature type="region of interest" description="Disordered" evidence="1">
    <location>
        <begin position="1"/>
        <end position="113"/>
    </location>
</feature>
<dbReference type="AlphaFoldDB" id="A0AAW0V9P1"/>
<reference evidence="3 4" key="2">
    <citation type="journal article" date="2018" name="Nat. Commun.">
        <title>Genomic insights into multidrug-resistance, mating and virulence in Candida auris and related emerging species.</title>
        <authorList>
            <person name="Munoz J.F."/>
            <person name="Gade L."/>
            <person name="Chow N.A."/>
            <person name="Loparev V.N."/>
            <person name="Juieng P."/>
            <person name="Berkow E.L."/>
            <person name="Farrer R.A."/>
            <person name="Litvintseva A.P."/>
            <person name="Cuomo C.A."/>
        </authorList>
    </citation>
    <scope>GENOME REANNOTATION</scope>
    <source>
        <strain evidence="3 4">B8441</strain>
    </source>
</reference>
<dbReference type="CDD" id="cd12148">
    <property type="entry name" value="fungal_TF_MHR"/>
    <property type="match status" value="1"/>
</dbReference>
<sequence>MSKNSKDITTPSSSHVANKTPTPQASITGAPFPAININAGQPYPNHQSNQPLAEGYWAYPGYEPSDPQFPAQTQHSNHPQSLPQSHPQSHPQSLPHSHPHTHPQNHSQFPNQVPYASMGYYQSLQSIPGQPGSAVSSSQPISGQHVAAQPVQNSPGQIQPRLVSAHPRKRSSTACDTCRQKKSKCDNVRPRCGACVRAGNMNCRYRSDYPGSDYSSYDPASLTIISKLDTVLRHLKNKGDGSDRGSASSSTHFQHCVWDMSLMSMFRWRSVQRVLGISDSDHANWTRRLLLKHDKSPELGLPRSFPKRFDTCNALEDLLRQYISSFTNSFFLHAHTKVPCLDIVTLLESIEIYTLMQRANPKTTFISMLEDYAGNPVPQSYKDTLLTLGIEDSAVRRRAFKDCCESVPLILVVCAVGIIACPVKLDNHQRFDTSLEESKSVESCGIDFSKLPSSIPRNRRLLSRCFIEYALIVSSVYPSSLKRNTLVSVMFHILLNQYYLYNMDPLSAHRAIVTASTDMMYYLEKENTRSSSSEKLKYFFAEKRSVVDRLFWTCLKLECELRAELSPHVPLSGITQIVPPSPFLKIPDPVSIDEHLPDSGNLANKYDDKNSWYFFLTEVAVRKVDNKLFDELYSVDAVSDNLWDSEAFIEKDIWKLQIKYLKQYDAIVTSLSPRIRSFVLSEVDTNEIHASMKRRAIKKRNAQEAFDPDILDNLDEFFIDEDLLLRAQSESIMFIKTRFLASKIALFRPINYLILEDKVSLGELLEAAAAVLKHLKTESAHKEMAMHNSPLYSASTASANNDSLQPDSSSSSSQFANNFMDGEEAYIEAIKAPDPNRSNSSEDTFNDIVEYDHLKDENHPDFLIVKDYVAARRRVLQSFVKNLVTIPKGNIPKIGSHRHSGAWYYVRQLVLGNLSLFMLYKKVQQAIQMLVQNNAFAAGDEVMEALNLVFNRESIKGSLEYTMLMLNYWKEESNDCDIYIEQIQLCLDAL</sequence>
<evidence type="ECO:0000256" key="1">
    <source>
        <dbReference type="SAM" id="MobiDB-lite"/>
    </source>
</evidence>
<evidence type="ECO:0000313" key="3">
    <source>
        <dbReference type="EMBL" id="KAK8438850.1"/>
    </source>
</evidence>
<dbReference type="PANTHER" id="PTHR47785:SF5">
    <property type="entry name" value="ZN(II)2CYS6 TRANSCRIPTION FACTOR (EUROFUNG)"/>
    <property type="match status" value="1"/>
</dbReference>
<dbReference type="GO" id="GO:0000981">
    <property type="term" value="F:DNA-binding transcription factor activity, RNA polymerase II-specific"/>
    <property type="evidence" value="ECO:0007669"/>
    <property type="project" value="InterPro"/>
</dbReference>
<dbReference type="SMART" id="SM00066">
    <property type="entry name" value="GAL4"/>
    <property type="match status" value="1"/>
</dbReference>
<name>A0AAW0V9P1_CANAR</name>
<feature type="domain" description="Zn(2)-C6 fungal-type" evidence="2">
    <location>
        <begin position="174"/>
        <end position="205"/>
    </location>
</feature>
<dbReference type="PROSITE" id="PS00463">
    <property type="entry name" value="ZN2_CY6_FUNGAL_1"/>
    <property type="match status" value="1"/>
</dbReference>
<feature type="compositionally biased region" description="Low complexity" evidence="1">
    <location>
        <begin position="74"/>
        <end position="96"/>
    </location>
</feature>